<name>A0AAD9JZK7_9ANNE</name>
<organism evidence="1 2">
    <name type="scientific">Paralvinella palmiformis</name>
    <dbReference type="NCBI Taxonomy" id="53620"/>
    <lineage>
        <taxon>Eukaryota</taxon>
        <taxon>Metazoa</taxon>
        <taxon>Spiralia</taxon>
        <taxon>Lophotrochozoa</taxon>
        <taxon>Annelida</taxon>
        <taxon>Polychaeta</taxon>
        <taxon>Sedentaria</taxon>
        <taxon>Canalipalpata</taxon>
        <taxon>Terebellida</taxon>
        <taxon>Terebelliformia</taxon>
        <taxon>Alvinellidae</taxon>
        <taxon>Paralvinella</taxon>
    </lineage>
</organism>
<dbReference type="AlphaFoldDB" id="A0AAD9JZK7"/>
<comment type="caution">
    <text evidence="1">The sequence shown here is derived from an EMBL/GenBank/DDBJ whole genome shotgun (WGS) entry which is preliminary data.</text>
</comment>
<keyword evidence="2" id="KW-1185">Reference proteome</keyword>
<dbReference type="Proteomes" id="UP001208570">
    <property type="component" value="Unassembled WGS sequence"/>
</dbReference>
<evidence type="ECO:0000313" key="2">
    <source>
        <dbReference type="Proteomes" id="UP001208570"/>
    </source>
</evidence>
<gene>
    <name evidence="1" type="ORF">LSH36_118g07043</name>
</gene>
<evidence type="ECO:0000313" key="1">
    <source>
        <dbReference type="EMBL" id="KAK2161368.1"/>
    </source>
</evidence>
<protein>
    <submittedName>
        <fullName evidence="1">Uncharacterized protein</fullName>
    </submittedName>
</protein>
<accession>A0AAD9JZK7</accession>
<dbReference type="EMBL" id="JAODUP010000118">
    <property type="protein sequence ID" value="KAK2161368.1"/>
    <property type="molecule type" value="Genomic_DNA"/>
</dbReference>
<sequence length="225" mass="25598">MTELTVSDPNLPRSESANIRISLISCDWLHNYAISYDDENGHTETVFLIEPGNVKLEAGEQSINKSSPLWTHKAVLLLIAEYKNLQKDFASLGANGRRFEPQQSTCKLGPLWSQKAVLQLITAYKTFLEDFANPIMKKTLLWEQISEILQGIPSVLQSAAPTKDNTVQQKPNLQEPPLWFIHFVNEQKTSTNRLESIQQDMLKQMKECNTNLKEIAEVLKDSEKK</sequence>
<reference evidence="1" key="1">
    <citation type="journal article" date="2023" name="Mol. Biol. Evol.">
        <title>Third-Generation Sequencing Reveals the Adaptive Role of the Epigenome in Three Deep-Sea Polychaetes.</title>
        <authorList>
            <person name="Perez M."/>
            <person name="Aroh O."/>
            <person name="Sun Y."/>
            <person name="Lan Y."/>
            <person name="Juniper S.K."/>
            <person name="Young C.R."/>
            <person name="Angers B."/>
            <person name="Qian P.Y."/>
        </authorList>
    </citation>
    <scope>NUCLEOTIDE SEQUENCE</scope>
    <source>
        <strain evidence="1">P08H-3</strain>
    </source>
</reference>
<proteinExistence type="predicted"/>